<keyword evidence="5 6" id="KW-0472">Membrane</keyword>
<keyword evidence="3 6" id="KW-0812">Transmembrane</keyword>
<comment type="caution">
    <text evidence="7">The sequence shown here is derived from an EMBL/GenBank/DDBJ whole genome shotgun (WGS) entry which is preliminary data.</text>
</comment>
<evidence type="ECO:0000313" key="8">
    <source>
        <dbReference type="Proteomes" id="UP000031516"/>
    </source>
</evidence>
<keyword evidence="8" id="KW-1185">Reference proteome</keyword>
<gene>
    <name evidence="7" type="ORF">KLDO_g1703</name>
</gene>
<feature type="transmembrane region" description="Helical" evidence="6">
    <location>
        <begin position="235"/>
        <end position="256"/>
    </location>
</feature>
<comment type="subcellular location">
    <subcellularLocation>
        <location evidence="1">Membrane</location>
        <topology evidence="1">Multi-pass membrane protein</topology>
    </subcellularLocation>
</comment>
<name>A0A0A8L570_9SACH</name>
<feature type="transmembrane region" description="Helical" evidence="6">
    <location>
        <begin position="363"/>
        <end position="383"/>
    </location>
</feature>
<dbReference type="Proteomes" id="UP000031516">
    <property type="component" value="Unassembled WGS sequence"/>
</dbReference>
<feature type="transmembrane region" description="Helical" evidence="6">
    <location>
        <begin position="154"/>
        <end position="187"/>
    </location>
</feature>
<comment type="similarity">
    <text evidence="2">Belongs to the purine-cytosine permease (2.A.39) family.</text>
</comment>
<protein>
    <submittedName>
        <fullName evidence="7">WGS project CCBQ000000000 data, contig 00007</fullName>
    </submittedName>
</protein>
<feature type="transmembrane region" description="Helical" evidence="6">
    <location>
        <begin position="114"/>
        <end position="133"/>
    </location>
</feature>
<dbReference type="PANTHER" id="PTHR30618">
    <property type="entry name" value="NCS1 FAMILY PURINE/PYRIMIDINE TRANSPORTER"/>
    <property type="match status" value="1"/>
</dbReference>
<feature type="transmembrane region" description="Helical" evidence="6">
    <location>
        <begin position="522"/>
        <end position="541"/>
    </location>
</feature>
<accession>A0A0A8L570</accession>
<dbReference type="AlphaFoldDB" id="A0A0A8L570"/>
<dbReference type="Gene3D" id="1.10.4160.10">
    <property type="entry name" value="Hydantoin permease"/>
    <property type="match status" value="1"/>
</dbReference>
<dbReference type="EMBL" id="CCBQ010000024">
    <property type="protein sequence ID" value="CDO93404.1"/>
    <property type="molecule type" value="Genomic_DNA"/>
</dbReference>
<evidence type="ECO:0000256" key="5">
    <source>
        <dbReference type="ARBA" id="ARBA00023136"/>
    </source>
</evidence>
<evidence type="ECO:0000256" key="4">
    <source>
        <dbReference type="ARBA" id="ARBA00022989"/>
    </source>
</evidence>
<evidence type="ECO:0000313" key="7">
    <source>
        <dbReference type="EMBL" id="CDO93404.1"/>
    </source>
</evidence>
<feature type="transmembrane region" description="Helical" evidence="6">
    <location>
        <begin position="317"/>
        <end position="343"/>
    </location>
</feature>
<dbReference type="PANTHER" id="PTHR30618:SF15">
    <property type="entry name" value="NICOTINAMIDE RIBOSIDE TRANSPORTER 1-RELATED"/>
    <property type="match status" value="1"/>
</dbReference>
<dbReference type="InterPro" id="IPR001248">
    <property type="entry name" value="Pur-cyt_permease"/>
</dbReference>
<keyword evidence="4 6" id="KW-1133">Transmembrane helix</keyword>
<dbReference type="GO" id="GO:0015205">
    <property type="term" value="F:nucleobase transmembrane transporter activity"/>
    <property type="evidence" value="ECO:0007669"/>
    <property type="project" value="TreeGrafter"/>
</dbReference>
<feature type="transmembrane region" description="Helical" evidence="6">
    <location>
        <begin position="477"/>
        <end position="502"/>
    </location>
</feature>
<feature type="transmembrane region" description="Helical" evidence="6">
    <location>
        <begin position="279"/>
        <end position="297"/>
    </location>
</feature>
<organism evidence="7 8">
    <name type="scientific">Kluyveromyces dobzhanskii CBS 2104</name>
    <dbReference type="NCBI Taxonomy" id="1427455"/>
    <lineage>
        <taxon>Eukaryota</taxon>
        <taxon>Fungi</taxon>
        <taxon>Dikarya</taxon>
        <taxon>Ascomycota</taxon>
        <taxon>Saccharomycotina</taxon>
        <taxon>Saccharomycetes</taxon>
        <taxon>Saccharomycetales</taxon>
        <taxon>Saccharomycetaceae</taxon>
        <taxon>Kluyveromyces</taxon>
    </lineage>
</organism>
<dbReference type="CDD" id="cd11482">
    <property type="entry name" value="SLC-NCS1sbd_NRT1-like"/>
    <property type="match status" value="1"/>
</dbReference>
<sequence>MAHNLEKGTVSNRDVRIVMSVMSNEDVQIVLDQQKLERGEEAVSSWSKFLRKLEVPHEGKALSVLRNPDLDPIAVPDRTWGFWSFFAYWGLPNFSVATFSTGSALLALNLNVQQSIGALVIANVLIAALTILNSNPGIKYRIGYTLDQRMIFGIYGSYVGIIFRVGLSIVMYAFLSWLGGLCVNMIFSSFSLNYLHMTNTFPESVPMTRRDCISFLVFQLIQIPLSFVKPRKANIPSIVTCFMALFSIIGMMAYLISKNGGPGPYYYEKVTLSTSERSWMWLFAITLWYSGISTGVANQSDYSRFSSNTTASYLGMFLGIVLPGTFVSLAGMLCASACLELYGTAYWTPDEMVAQWLDDSYSAKARAAAFFLGISFTGSQVYLNMTQNGYACGFDLAGLAPKYINVTRGTLFVQLISWVVQPWTFFNTNSSFLDAMSSFGIFTTPIISINVVDYFLIRKRKVSLLDFYTLSPIGLYWYWHGVNLRAICALLCGLSLGLPGLVYSTNSSVKVNQSMMNFFDGYFFFIPLISGATYYGLNLLFPYKHNRNGKDDTVDYFNCFTEEERTARNMMALENENHNILQYFEADDISVSDIDETMNDPKVKRNNE</sequence>
<evidence type="ECO:0000256" key="2">
    <source>
        <dbReference type="ARBA" id="ARBA00008974"/>
    </source>
</evidence>
<evidence type="ECO:0000256" key="6">
    <source>
        <dbReference type="SAM" id="Phobius"/>
    </source>
</evidence>
<dbReference type="GO" id="GO:0005886">
    <property type="term" value="C:plasma membrane"/>
    <property type="evidence" value="ECO:0007669"/>
    <property type="project" value="TreeGrafter"/>
</dbReference>
<evidence type="ECO:0000256" key="1">
    <source>
        <dbReference type="ARBA" id="ARBA00004141"/>
    </source>
</evidence>
<dbReference type="Pfam" id="PF02133">
    <property type="entry name" value="Transp_cyt_pur"/>
    <property type="match status" value="1"/>
</dbReference>
<feature type="transmembrane region" description="Helical" evidence="6">
    <location>
        <begin position="435"/>
        <end position="456"/>
    </location>
</feature>
<proteinExistence type="inferred from homology"/>
<reference evidence="7 8" key="1">
    <citation type="submission" date="2014-03" db="EMBL/GenBank/DDBJ databases">
        <title>The genome of Kluyveromyces dobzhanskii.</title>
        <authorList>
            <person name="Nystedt B."/>
            <person name="Astrom S."/>
        </authorList>
    </citation>
    <scope>NUCLEOTIDE SEQUENCE [LARGE SCALE GENOMIC DNA]</scope>
    <source>
        <strain evidence="7 8">CBS 2104</strain>
    </source>
</reference>
<feature type="transmembrane region" description="Helical" evidence="6">
    <location>
        <begin position="403"/>
        <end position="423"/>
    </location>
</feature>
<dbReference type="OrthoDB" id="2018619at2759"/>
<feature type="transmembrane region" description="Helical" evidence="6">
    <location>
        <begin position="86"/>
        <end position="108"/>
    </location>
</feature>
<evidence type="ECO:0000256" key="3">
    <source>
        <dbReference type="ARBA" id="ARBA00022692"/>
    </source>
</evidence>
<dbReference type="InterPro" id="IPR045225">
    <property type="entry name" value="Uracil/uridine/allantoin_perm"/>
</dbReference>